<evidence type="ECO:0000313" key="2">
    <source>
        <dbReference type="Proteomes" id="UP000479190"/>
    </source>
</evidence>
<dbReference type="EMBL" id="CADCXV010000928">
    <property type="protein sequence ID" value="CAB0038902.1"/>
    <property type="molecule type" value="Genomic_DNA"/>
</dbReference>
<reference evidence="1 2" key="1">
    <citation type="submission" date="2020-02" db="EMBL/GenBank/DDBJ databases">
        <authorList>
            <person name="Ferguson B K."/>
        </authorList>
    </citation>
    <scope>NUCLEOTIDE SEQUENCE [LARGE SCALE GENOMIC DNA]</scope>
</reference>
<keyword evidence="2" id="KW-1185">Reference proteome</keyword>
<dbReference type="AlphaFoldDB" id="A0A6H5IVM7"/>
<gene>
    <name evidence="1" type="ORF">TBRA_LOCUS10669</name>
</gene>
<dbReference type="Proteomes" id="UP000479190">
    <property type="component" value="Unassembled WGS sequence"/>
</dbReference>
<proteinExistence type="predicted"/>
<protein>
    <submittedName>
        <fullName evidence="1">Uncharacterized protein</fullName>
    </submittedName>
</protein>
<organism evidence="1 2">
    <name type="scientific">Trichogramma brassicae</name>
    <dbReference type="NCBI Taxonomy" id="86971"/>
    <lineage>
        <taxon>Eukaryota</taxon>
        <taxon>Metazoa</taxon>
        <taxon>Ecdysozoa</taxon>
        <taxon>Arthropoda</taxon>
        <taxon>Hexapoda</taxon>
        <taxon>Insecta</taxon>
        <taxon>Pterygota</taxon>
        <taxon>Neoptera</taxon>
        <taxon>Endopterygota</taxon>
        <taxon>Hymenoptera</taxon>
        <taxon>Apocrita</taxon>
        <taxon>Proctotrupomorpha</taxon>
        <taxon>Chalcidoidea</taxon>
        <taxon>Trichogrammatidae</taxon>
        <taxon>Trichogramma</taxon>
    </lineage>
</organism>
<accession>A0A6H5IVM7</accession>
<name>A0A6H5IVM7_9HYME</name>
<sequence>MSRHTRRRIYTSRAQRREGNYIHARGWMCKCTKVSSERVPTRARCVLISTPGPCSSSSSSPSSSFYIIFLAIPGINGSLDRLSYTCVRIMYRQNLECESRNRSPT</sequence>
<evidence type="ECO:0000313" key="1">
    <source>
        <dbReference type="EMBL" id="CAB0038902.1"/>
    </source>
</evidence>